<accession>A0ABW7NB01</accession>
<organism evidence="2 3">
    <name type="scientific">Marinoscillum luteum</name>
    <dbReference type="NCBI Taxonomy" id="861051"/>
    <lineage>
        <taxon>Bacteria</taxon>
        <taxon>Pseudomonadati</taxon>
        <taxon>Bacteroidota</taxon>
        <taxon>Cytophagia</taxon>
        <taxon>Cytophagales</taxon>
        <taxon>Reichenbachiellaceae</taxon>
        <taxon>Marinoscillum</taxon>
    </lineage>
</organism>
<dbReference type="GO" id="GO:0008168">
    <property type="term" value="F:methyltransferase activity"/>
    <property type="evidence" value="ECO:0007669"/>
    <property type="project" value="UniProtKB-KW"/>
</dbReference>
<protein>
    <submittedName>
        <fullName evidence="2">Class I SAM-dependent DNA methyltransferase</fullName>
    </submittedName>
</protein>
<evidence type="ECO:0000259" key="1">
    <source>
        <dbReference type="Pfam" id="PF08242"/>
    </source>
</evidence>
<feature type="domain" description="Methyltransferase type 12" evidence="1">
    <location>
        <begin position="79"/>
        <end position="177"/>
    </location>
</feature>
<dbReference type="InterPro" id="IPR013217">
    <property type="entry name" value="Methyltransf_12"/>
</dbReference>
<evidence type="ECO:0000313" key="2">
    <source>
        <dbReference type="EMBL" id="MFH6984532.1"/>
    </source>
</evidence>
<dbReference type="InterPro" id="IPR029063">
    <property type="entry name" value="SAM-dependent_MTases_sf"/>
</dbReference>
<proteinExistence type="predicted"/>
<dbReference type="Proteomes" id="UP001610063">
    <property type="component" value="Unassembled WGS sequence"/>
</dbReference>
<dbReference type="RefSeq" id="WP_395417907.1">
    <property type="nucleotide sequence ID" value="NZ_JBIPKE010000018.1"/>
</dbReference>
<keyword evidence="2" id="KW-0489">Methyltransferase</keyword>
<dbReference type="SUPFAM" id="SSF53335">
    <property type="entry name" value="S-adenosyl-L-methionine-dependent methyltransferases"/>
    <property type="match status" value="1"/>
</dbReference>
<dbReference type="CDD" id="cd02440">
    <property type="entry name" value="AdoMet_MTases"/>
    <property type="match status" value="1"/>
</dbReference>
<name>A0ABW7NB01_9BACT</name>
<keyword evidence="2" id="KW-0808">Transferase</keyword>
<dbReference type="GO" id="GO:0032259">
    <property type="term" value="P:methylation"/>
    <property type="evidence" value="ECO:0007669"/>
    <property type="project" value="UniProtKB-KW"/>
</dbReference>
<keyword evidence="3" id="KW-1185">Reference proteome</keyword>
<evidence type="ECO:0000313" key="3">
    <source>
        <dbReference type="Proteomes" id="UP001610063"/>
    </source>
</evidence>
<gene>
    <name evidence="2" type="ORF">ACHKAR_13850</name>
</gene>
<sequence>MTDVIVAIKRIVKRLITRRSDPQFKRTDQQDYLDAYAEFVNKRVARDPHEAIGGYWEELGALQLQFLKAQGLQASHTVLDIGCGTLRGGRLLIDFLEPKKYTGYDISQAAVSFARELIASEGLENKDPRVFWSMKGLADPELRRMKFDVLWAQSVFTHLEPDYIEQHMAQCGALMHEESKFFFTYEEADQFRVEREVDFAYPYSFFEELAKQYGFQLRDLSAQYPHPRGQRILELRRSK</sequence>
<reference evidence="2 3" key="1">
    <citation type="journal article" date="2013" name="Int. J. Syst. Evol. Microbiol.">
        <title>Marinoscillum luteum sp. nov., isolated from marine sediment.</title>
        <authorList>
            <person name="Cha I.T."/>
            <person name="Park S.J."/>
            <person name="Kim S.J."/>
            <person name="Kim J.G."/>
            <person name="Jung M.Y."/>
            <person name="Shin K.S."/>
            <person name="Kwon K.K."/>
            <person name="Yang S.H."/>
            <person name="Seo Y.S."/>
            <person name="Rhee S.K."/>
        </authorList>
    </citation>
    <scope>NUCLEOTIDE SEQUENCE [LARGE SCALE GENOMIC DNA]</scope>
    <source>
        <strain evidence="2 3">KCTC 23939</strain>
    </source>
</reference>
<dbReference type="Gene3D" id="3.40.50.150">
    <property type="entry name" value="Vaccinia Virus protein VP39"/>
    <property type="match status" value="1"/>
</dbReference>
<comment type="caution">
    <text evidence="2">The sequence shown here is derived from an EMBL/GenBank/DDBJ whole genome shotgun (WGS) entry which is preliminary data.</text>
</comment>
<dbReference type="Pfam" id="PF08242">
    <property type="entry name" value="Methyltransf_12"/>
    <property type="match status" value="1"/>
</dbReference>
<dbReference type="EMBL" id="JBIPKE010000018">
    <property type="protein sequence ID" value="MFH6984532.1"/>
    <property type="molecule type" value="Genomic_DNA"/>
</dbReference>